<dbReference type="Gene3D" id="2.30.110.10">
    <property type="entry name" value="Electron Transport, Fmn-binding Protein, Chain A"/>
    <property type="match status" value="1"/>
</dbReference>
<dbReference type="EMBL" id="JBHTMB010000166">
    <property type="protein sequence ID" value="MFD1235587.1"/>
    <property type="molecule type" value="Genomic_DNA"/>
</dbReference>
<dbReference type="SUPFAM" id="SSF50475">
    <property type="entry name" value="FMN-binding split barrel"/>
    <property type="match status" value="1"/>
</dbReference>
<evidence type="ECO:0000313" key="1">
    <source>
        <dbReference type="EMBL" id="MFD1235587.1"/>
    </source>
</evidence>
<reference evidence="2" key="1">
    <citation type="journal article" date="2019" name="Int. J. Syst. Evol. Microbiol.">
        <title>The Global Catalogue of Microorganisms (GCM) 10K type strain sequencing project: providing services to taxonomists for standard genome sequencing and annotation.</title>
        <authorList>
            <consortium name="The Broad Institute Genomics Platform"/>
            <consortium name="The Broad Institute Genome Sequencing Center for Infectious Disease"/>
            <person name="Wu L."/>
            <person name="Ma J."/>
        </authorList>
    </citation>
    <scope>NUCLEOTIDE SEQUENCE [LARGE SCALE GENOMIC DNA]</scope>
    <source>
        <strain evidence="2">CCUG 49018</strain>
    </source>
</reference>
<dbReference type="InterPro" id="IPR012349">
    <property type="entry name" value="Split_barrel_FMN-bd"/>
</dbReference>
<sequence>MSIAVAVDRLGETIAGYGFAYLLTIGDDARPHVTAVSPTWSDARVRVTDPGRRTRANVAERPQVTVVWPPPTPDGYSLIVDGTGTLDGDLLLVAATRAVLHRPAPAPGAADSDEPPSEGACVADCVELTLPGS</sequence>
<dbReference type="RefSeq" id="WP_346093921.1">
    <property type="nucleotide sequence ID" value="NZ_BAABKS010000085.1"/>
</dbReference>
<organism evidence="1 2">
    <name type="scientific">Pseudonocardia benzenivorans</name>
    <dbReference type="NCBI Taxonomy" id="228005"/>
    <lineage>
        <taxon>Bacteria</taxon>
        <taxon>Bacillati</taxon>
        <taxon>Actinomycetota</taxon>
        <taxon>Actinomycetes</taxon>
        <taxon>Pseudonocardiales</taxon>
        <taxon>Pseudonocardiaceae</taxon>
        <taxon>Pseudonocardia</taxon>
    </lineage>
</organism>
<keyword evidence="2" id="KW-1185">Reference proteome</keyword>
<name>A0ABW3VJX6_9PSEU</name>
<protein>
    <submittedName>
        <fullName evidence="1">Pyridoxamine 5'-phosphate oxidase family protein</fullName>
    </submittedName>
</protein>
<comment type="caution">
    <text evidence="1">The sequence shown here is derived from an EMBL/GenBank/DDBJ whole genome shotgun (WGS) entry which is preliminary data.</text>
</comment>
<dbReference type="Proteomes" id="UP001597182">
    <property type="component" value="Unassembled WGS sequence"/>
</dbReference>
<proteinExistence type="predicted"/>
<gene>
    <name evidence="1" type="ORF">ACFQ34_20040</name>
</gene>
<evidence type="ECO:0000313" key="2">
    <source>
        <dbReference type="Proteomes" id="UP001597182"/>
    </source>
</evidence>
<accession>A0ABW3VJX6</accession>